<keyword evidence="4" id="KW-1185">Reference proteome</keyword>
<evidence type="ECO:0000256" key="2">
    <source>
        <dbReference type="SAM" id="MobiDB-lite"/>
    </source>
</evidence>
<dbReference type="Proteomes" id="UP000601435">
    <property type="component" value="Unassembled WGS sequence"/>
</dbReference>
<sequence length="1314" mass="148457">VGALWNMLRSRDMLPMNAHGVSQFNCDIFYVLGHEICGGETDEYNIARVLYNTNRSAKNMAGIIVGGKAWGSLRKHYGGSFETARAATQEHQVLKDSNAKAFCVSRNRYSFNYIAFEQLAQPPSTARSLINQYLRAANIQPGDVGTELMDGKFVVAGPADGTALDSAASPADGVRTTNQSSASSVAAYTTIAQQPEDGEHYDANLVFKSTLRRGMEEYGLRPLSHGRFTGVILTCNVAETVPLSQIQKRLREDNIDVDATIEAIYKFQNLKPPDKVKEATNFVTPLVDEIFLAMKPWTQVKNYGKNSEQDNQVAQRMQELEEEAATYKQRLKSAGMEVTPTKALPLQAPPSGPSGSQQTPSPQHDAQPRGALPDSAHEDPPSKRRRTQRGDRKKQYEAMLEEPFNVIKQSGQQPPTSMTSIKTWVTNLKKTMPAEKHKDLDQHIQQVQTLLDEGKYTKVQLGYTMGTANLTHHGSGGLPQNLTAAYRGSYLLGCLKDANYFASAPRAPARRYDLQTAATGGRLGAVFAFLYQPLQRRSYKTDFEKKVLWNHMRKVTTQGRHWKPEPCKCHDFMYDHPRAEYHEGHVATGLETLEFCKGRSNLGAAFANVGACNAFFPSKRRLHDQILNQLRGWLKHHLFPNDDRIMENFEAFFEKQWHRHKEHQRHEPRLTHRLIKRLVSALPQNYIIHNEDHANAHLMIYCPNVYNQAAFNTWMDEKTFLLLDKSPEDIKADMEKQTPTVVRKHYKKLLDYNKPIPYGYIMMKRKKQWSKGRRSLPTPTHALADFFALQHWHFSRCSKLRGRTTLETSQLPSCGRYAGNRAIIVDKEILHTNPHIRQLASLQSNKKPVQLEDENCDDFLGSRINANNTQVSYILYSQPWRYRLPQSAGSRKLRLSGYHSRRHMIESTVFPQSLAQQQLQALDDLYFKLGFPFCSQVSTMAPKRSNKKPRDDVELTDVDTNSDMDLQPVRLPHGLPLDEPPPCLPLSSHTEVEQVCQHHLSNGYIPMSVFPWLAQKLPSELLRASALTRRGAPPLVYCSTVSLLHNVNMATHVDKYNQPGSTNVLVRPDQCHRQNTTNQEYNHAIRVKSMILADAHRLACDMAIQHTEITAYSLLEVTHDLRALMHLAQVNKATWLHCSQVLKSTSTDFKIQSNAPWHKRAGRAVDANHEKTPIDIKIHVLSLAVLETMDAAAPTTPTSSSGSYAYSDEGDTYAAQHVLTNATLLKTILKFHTEIRVRMVAVSVEDTPMARHANQAMQGAMGAIVQQHPQAQHTTAIRDYRPQHTLIEKLVSPDIIYSLLLTNLQAHETEIIYG</sequence>
<comment type="caution">
    <text evidence="3">The sequence shown here is derived from an EMBL/GenBank/DDBJ whole genome shotgun (WGS) entry which is preliminary data.</text>
</comment>
<organism evidence="3 4">
    <name type="scientific">Symbiodinium necroappetens</name>
    <dbReference type="NCBI Taxonomy" id="1628268"/>
    <lineage>
        <taxon>Eukaryota</taxon>
        <taxon>Sar</taxon>
        <taxon>Alveolata</taxon>
        <taxon>Dinophyceae</taxon>
        <taxon>Suessiales</taxon>
        <taxon>Symbiodiniaceae</taxon>
        <taxon>Symbiodinium</taxon>
    </lineage>
</organism>
<protein>
    <submittedName>
        <fullName evidence="3">Uncharacterized protein</fullName>
    </submittedName>
</protein>
<reference evidence="3" key="1">
    <citation type="submission" date="2021-02" db="EMBL/GenBank/DDBJ databases">
        <authorList>
            <person name="Dougan E. K."/>
            <person name="Rhodes N."/>
            <person name="Thang M."/>
            <person name="Chan C."/>
        </authorList>
    </citation>
    <scope>NUCLEOTIDE SEQUENCE</scope>
</reference>
<feature type="compositionally biased region" description="Basic and acidic residues" evidence="2">
    <location>
        <begin position="375"/>
        <end position="393"/>
    </location>
</feature>
<accession>A0A812U8L4</accession>
<name>A0A812U8L4_9DINO</name>
<feature type="coiled-coil region" evidence="1">
    <location>
        <begin position="310"/>
        <end position="337"/>
    </location>
</feature>
<feature type="region of interest" description="Disordered" evidence="2">
    <location>
        <begin position="342"/>
        <end position="393"/>
    </location>
</feature>
<evidence type="ECO:0000256" key="1">
    <source>
        <dbReference type="SAM" id="Coils"/>
    </source>
</evidence>
<gene>
    <name evidence="3" type="ORF">SNEC2469_LOCUS16227</name>
</gene>
<proteinExistence type="predicted"/>
<evidence type="ECO:0000313" key="4">
    <source>
        <dbReference type="Proteomes" id="UP000601435"/>
    </source>
</evidence>
<feature type="compositionally biased region" description="Low complexity" evidence="2">
    <location>
        <begin position="353"/>
        <end position="363"/>
    </location>
</feature>
<feature type="non-terminal residue" evidence="3">
    <location>
        <position position="1314"/>
    </location>
</feature>
<dbReference type="EMBL" id="CAJNJA010026545">
    <property type="protein sequence ID" value="CAE7561495.1"/>
    <property type="molecule type" value="Genomic_DNA"/>
</dbReference>
<feature type="non-terminal residue" evidence="3">
    <location>
        <position position="1"/>
    </location>
</feature>
<evidence type="ECO:0000313" key="3">
    <source>
        <dbReference type="EMBL" id="CAE7561495.1"/>
    </source>
</evidence>
<keyword evidence="1" id="KW-0175">Coiled coil</keyword>